<comment type="caution">
    <text evidence="2">The sequence shown here is derived from an EMBL/GenBank/DDBJ whole genome shotgun (WGS) entry which is preliminary data.</text>
</comment>
<evidence type="ECO:0000313" key="2">
    <source>
        <dbReference type="EMBL" id="KAF6817464.1"/>
    </source>
</evidence>
<organism evidence="2 3">
    <name type="scientific">Colletotrichum sojae</name>
    <dbReference type="NCBI Taxonomy" id="2175907"/>
    <lineage>
        <taxon>Eukaryota</taxon>
        <taxon>Fungi</taxon>
        <taxon>Dikarya</taxon>
        <taxon>Ascomycota</taxon>
        <taxon>Pezizomycotina</taxon>
        <taxon>Sordariomycetes</taxon>
        <taxon>Hypocreomycetidae</taxon>
        <taxon>Glomerellales</taxon>
        <taxon>Glomerellaceae</taxon>
        <taxon>Colletotrichum</taxon>
        <taxon>Colletotrichum orchidearum species complex</taxon>
    </lineage>
</organism>
<evidence type="ECO:0000313" key="3">
    <source>
        <dbReference type="Proteomes" id="UP000652219"/>
    </source>
</evidence>
<protein>
    <submittedName>
        <fullName evidence="2">Uncharacterized protein</fullName>
    </submittedName>
</protein>
<feature type="compositionally biased region" description="Polar residues" evidence="1">
    <location>
        <begin position="37"/>
        <end position="64"/>
    </location>
</feature>
<feature type="region of interest" description="Disordered" evidence="1">
    <location>
        <begin position="1"/>
        <end position="122"/>
    </location>
</feature>
<evidence type="ECO:0000256" key="1">
    <source>
        <dbReference type="SAM" id="MobiDB-lite"/>
    </source>
</evidence>
<dbReference type="Proteomes" id="UP000652219">
    <property type="component" value="Unassembled WGS sequence"/>
</dbReference>
<keyword evidence="3" id="KW-1185">Reference proteome</keyword>
<accession>A0A8H6JQE0</accession>
<dbReference type="AlphaFoldDB" id="A0A8H6JQE0"/>
<feature type="compositionally biased region" description="Low complexity" evidence="1">
    <location>
        <begin position="85"/>
        <end position="98"/>
    </location>
</feature>
<reference evidence="2 3" key="1">
    <citation type="journal article" date="2020" name="Phytopathology">
        <title>Genome Sequence Resources of Colletotrichum truncatum, C. plurivorum, C. musicola, and C. sojae: Four Species Pathogenic to Soybean (Glycine max).</title>
        <authorList>
            <person name="Rogerio F."/>
            <person name="Boufleur T.R."/>
            <person name="Ciampi-Guillardi M."/>
            <person name="Sukno S.A."/>
            <person name="Thon M.R."/>
            <person name="Massola Junior N.S."/>
            <person name="Baroncelli R."/>
        </authorList>
    </citation>
    <scope>NUCLEOTIDE SEQUENCE [LARGE SCALE GENOMIC DNA]</scope>
    <source>
        <strain evidence="2 3">LFN0009</strain>
    </source>
</reference>
<gene>
    <name evidence="2" type="ORF">CSOJ01_02386</name>
</gene>
<sequence length="122" mass="13478">MVFGKSSAKEGGEEPKKCLYQRFQDKKTGRDTVISDEISSSTPAIRGQRSTNGQRTDPASQGTGLQARWPWGTRRDWAGRRRRAASVGGALTPGASQSTRRRRGRVGRKVVSTTSRQSRRQS</sequence>
<feature type="compositionally biased region" description="Basic and acidic residues" evidence="1">
    <location>
        <begin position="7"/>
        <end position="30"/>
    </location>
</feature>
<proteinExistence type="predicted"/>
<name>A0A8H6JQE0_9PEZI</name>
<dbReference type="EMBL" id="WIGN01000021">
    <property type="protein sequence ID" value="KAF6817464.1"/>
    <property type="molecule type" value="Genomic_DNA"/>
</dbReference>
<feature type="compositionally biased region" description="Basic residues" evidence="1">
    <location>
        <begin position="99"/>
        <end position="108"/>
    </location>
</feature>